<gene>
    <name evidence="5" type="primary">rpoY</name>
    <name evidence="6" type="ORF">AF332_22285</name>
</gene>
<comment type="subunit">
    <text evidence="5">RNAP is composed of a core of 2 alpha, a beta and a beta' subunit. The core is associated with a delta subunit, and at least one of epsilon or omega. When a sigma factor is associated with the core the holoenzyme is formed, which can initiate transcription.</text>
</comment>
<evidence type="ECO:0000256" key="5">
    <source>
        <dbReference type="HAMAP-Rule" id="MF_01553"/>
    </source>
</evidence>
<keyword evidence="1 5" id="KW-0240">DNA-directed RNA polymerase</keyword>
<dbReference type="EMBL" id="LGUF01000007">
    <property type="protein sequence ID" value="KON89269.1"/>
    <property type="molecule type" value="Genomic_DNA"/>
</dbReference>
<dbReference type="PATRIC" id="fig|1459.3.peg.4909"/>
<dbReference type="EC" id="2.7.7.6" evidence="5"/>
<comment type="function">
    <text evidence="5">A non-essential component of RNA polymerase (RNAP).</text>
</comment>
<protein>
    <recommendedName>
        <fullName evidence="5">DNA-directed RNA polymerase subunit epsilon</fullName>
        <shortName evidence="5">RNAP epsilon subunit</shortName>
        <ecNumber evidence="5">2.7.7.6</ecNumber>
    </recommendedName>
    <alternativeName>
        <fullName evidence="5">RNA polymerase epsilon subunit</fullName>
    </alternativeName>
    <alternativeName>
        <fullName evidence="5">Transcriptase subunit epsilon</fullName>
    </alternativeName>
</protein>
<keyword evidence="4 5" id="KW-0804">Transcription</keyword>
<dbReference type="Pfam" id="PF07288">
    <property type="entry name" value="RpoY"/>
    <property type="match status" value="1"/>
</dbReference>
<reference evidence="7" key="1">
    <citation type="submission" date="2015-07" db="EMBL/GenBank/DDBJ databases">
        <title>Fjat-10036 dsm4.</title>
        <authorList>
            <person name="Liu B."/>
            <person name="Wang J."/>
            <person name="Zhu Y."/>
            <person name="Liu G."/>
            <person name="Chen Q."/>
            <person name="Chen Z."/>
            <person name="Lan J."/>
            <person name="Che J."/>
            <person name="Ge C."/>
            <person name="Shi H."/>
            <person name="Pan Z."/>
            <person name="Liu X."/>
        </authorList>
    </citation>
    <scope>NUCLEOTIDE SEQUENCE [LARGE SCALE GENOMIC DNA]</scope>
    <source>
        <strain evidence="7">DSM 4</strain>
    </source>
</reference>
<dbReference type="Gene3D" id="3.10.20.730">
    <property type="entry name" value="RNAP, epsilon subunit-like"/>
    <property type="match status" value="1"/>
</dbReference>
<name>A0A0M0GHE4_SPOGL</name>
<dbReference type="NCBIfam" id="NF010188">
    <property type="entry name" value="PRK13667.1"/>
    <property type="match status" value="1"/>
</dbReference>
<evidence type="ECO:0000256" key="1">
    <source>
        <dbReference type="ARBA" id="ARBA00022478"/>
    </source>
</evidence>
<comment type="similarity">
    <text evidence="5">Belongs to the RNA polymerase subunit epsilon family.</text>
</comment>
<proteinExistence type="inferred from homology"/>
<sequence length="70" mass="8503">MIYKVYYQDSKTEVPVREKTKTIFVEGESERDVRKKLADRNYNIEFVTAVQEEFLEYEKQSEDFKVLEIE</sequence>
<keyword evidence="7" id="KW-1185">Reference proteome</keyword>
<dbReference type="InterPro" id="IPR009907">
    <property type="entry name" value="RpoY"/>
</dbReference>
<dbReference type="OrthoDB" id="2147503at2"/>
<dbReference type="GO" id="GO:0003677">
    <property type="term" value="F:DNA binding"/>
    <property type="evidence" value="ECO:0007669"/>
    <property type="project" value="UniProtKB-UniRule"/>
</dbReference>
<dbReference type="GO" id="GO:0003899">
    <property type="term" value="F:DNA-directed RNA polymerase activity"/>
    <property type="evidence" value="ECO:0007669"/>
    <property type="project" value="UniProtKB-UniRule"/>
</dbReference>
<evidence type="ECO:0000256" key="3">
    <source>
        <dbReference type="ARBA" id="ARBA00022695"/>
    </source>
</evidence>
<dbReference type="Proteomes" id="UP000037109">
    <property type="component" value="Unassembled WGS sequence"/>
</dbReference>
<dbReference type="GO" id="GO:0000428">
    <property type="term" value="C:DNA-directed RNA polymerase complex"/>
    <property type="evidence" value="ECO:0007669"/>
    <property type="project" value="UniProtKB-KW"/>
</dbReference>
<comment type="catalytic activity">
    <reaction evidence="5">
        <text>RNA(n) + a ribonucleoside 5'-triphosphate = RNA(n+1) + diphosphate</text>
        <dbReference type="Rhea" id="RHEA:21248"/>
        <dbReference type="Rhea" id="RHEA-COMP:14527"/>
        <dbReference type="Rhea" id="RHEA-COMP:17342"/>
        <dbReference type="ChEBI" id="CHEBI:33019"/>
        <dbReference type="ChEBI" id="CHEBI:61557"/>
        <dbReference type="ChEBI" id="CHEBI:140395"/>
        <dbReference type="EC" id="2.7.7.6"/>
    </reaction>
</comment>
<keyword evidence="2 5" id="KW-0808">Transferase</keyword>
<evidence type="ECO:0000313" key="7">
    <source>
        <dbReference type="Proteomes" id="UP000037109"/>
    </source>
</evidence>
<comment type="caution">
    <text evidence="6">The sequence shown here is derived from an EMBL/GenBank/DDBJ whole genome shotgun (WGS) entry which is preliminary data.</text>
</comment>
<dbReference type="RefSeq" id="WP_053436639.1">
    <property type="nucleotide sequence ID" value="NZ_LGUF01000007.1"/>
</dbReference>
<organism evidence="6 7">
    <name type="scientific">Sporosarcina globispora</name>
    <name type="common">Bacillus globisporus</name>
    <dbReference type="NCBI Taxonomy" id="1459"/>
    <lineage>
        <taxon>Bacteria</taxon>
        <taxon>Bacillati</taxon>
        <taxon>Bacillota</taxon>
        <taxon>Bacilli</taxon>
        <taxon>Bacillales</taxon>
        <taxon>Caryophanaceae</taxon>
        <taxon>Sporosarcina</taxon>
    </lineage>
</organism>
<keyword evidence="3 5" id="KW-0548">Nucleotidyltransferase</keyword>
<dbReference type="STRING" id="1459.AF332_22285"/>
<evidence type="ECO:0000256" key="2">
    <source>
        <dbReference type="ARBA" id="ARBA00022679"/>
    </source>
</evidence>
<dbReference type="AlphaFoldDB" id="A0A0M0GHE4"/>
<evidence type="ECO:0000256" key="4">
    <source>
        <dbReference type="ARBA" id="ARBA00023163"/>
    </source>
</evidence>
<evidence type="ECO:0000313" key="6">
    <source>
        <dbReference type="EMBL" id="KON89269.1"/>
    </source>
</evidence>
<accession>A0A0M0GHE4</accession>
<dbReference type="HAMAP" id="MF_01553">
    <property type="entry name" value="RNApol_bact_RpoY"/>
    <property type="match status" value="1"/>
</dbReference>
<dbReference type="GO" id="GO:0006351">
    <property type="term" value="P:DNA-templated transcription"/>
    <property type="evidence" value="ECO:0007669"/>
    <property type="project" value="UniProtKB-UniRule"/>
</dbReference>